<keyword evidence="3" id="KW-1185">Reference proteome</keyword>
<dbReference type="EMBL" id="JACBAD010002069">
    <property type="protein sequence ID" value="KAF7118416.1"/>
    <property type="molecule type" value="Genomic_DNA"/>
</dbReference>
<dbReference type="AlphaFoldDB" id="A0A8H6UE76"/>
<organism evidence="2 3">
    <name type="scientific">Aspergillus hiratsukae</name>
    <dbReference type="NCBI Taxonomy" id="1194566"/>
    <lineage>
        <taxon>Eukaryota</taxon>
        <taxon>Fungi</taxon>
        <taxon>Dikarya</taxon>
        <taxon>Ascomycota</taxon>
        <taxon>Pezizomycotina</taxon>
        <taxon>Eurotiomycetes</taxon>
        <taxon>Eurotiomycetidae</taxon>
        <taxon>Eurotiales</taxon>
        <taxon>Aspergillaceae</taxon>
        <taxon>Aspergillus</taxon>
        <taxon>Aspergillus subgen. Fumigati</taxon>
    </lineage>
</organism>
<sequence length="267" mass="30404">MAFYFLRKLRLRRRRRDDNNIVEPSPHPAVPKMRGMGSPTQQHNKPENNRYADAYKTEKYDAVAGYYTQPANASKTYPDQSHPGVQALIERSVDPSDQEPAFTWQDIEPRTDVHLDRDYNPPPISEFFNYELSPAEKDNLLDTDTQREPEQLPPPSRARSTATIAHTHLSTTPEDQDRLSALQRAVQARMLGIPSTLPSYNEVSGAVIVDHSGLPHFLSPQEEEERQASLRQAVEERMLGLPRRTNFTWAKPSYGSSLPAYSSGRYK</sequence>
<accession>A0A8H6UE76</accession>
<gene>
    <name evidence="2" type="ORF">CNMCM5793_007933</name>
</gene>
<feature type="region of interest" description="Disordered" evidence="1">
    <location>
        <begin position="245"/>
        <end position="267"/>
    </location>
</feature>
<proteinExistence type="predicted"/>
<protein>
    <submittedName>
        <fullName evidence="2">Uncharacterized protein</fullName>
    </submittedName>
</protein>
<evidence type="ECO:0000256" key="1">
    <source>
        <dbReference type="SAM" id="MobiDB-lite"/>
    </source>
</evidence>
<name>A0A8H6UE76_9EURO</name>
<dbReference type="OrthoDB" id="4508069at2759"/>
<evidence type="ECO:0000313" key="3">
    <source>
        <dbReference type="Proteomes" id="UP000630445"/>
    </source>
</evidence>
<reference evidence="2" key="1">
    <citation type="submission" date="2020-06" db="EMBL/GenBank/DDBJ databases">
        <title>Draft genome sequences of strains closely related to Aspergillus parafelis and Aspergillus hiratsukae.</title>
        <authorList>
            <person name="Dos Santos R.A.C."/>
            <person name="Rivero-Menendez O."/>
            <person name="Steenwyk J.L."/>
            <person name="Mead M.E."/>
            <person name="Goldman G.H."/>
            <person name="Alastruey-Izquierdo A."/>
            <person name="Rokas A."/>
        </authorList>
    </citation>
    <scope>NUCLEOTIDE SEQUENCE</scope>
    <source>
        <strain evidence="2">CNM-CM5793</strain>
    </source>
</reference>
<comment type="caution">
    <text evidence="2">The sequence shown here is derived from an EMBL/GenBank/DDBJ whole genome shotgun (WGS) entry which is preliminary data.</text>
</comment>
<feature type="region of interest" description="Disordered" evidence="1">
    <location>
        <begin position="17"/>
        <end position="49"/>
    </location>
</feature>
<dbReference type="Proteomes" id="UP000630445">
    <property type="component" value="Unassembled WGS sequence"/>
</dbReference>
<evidence type="ECO:0000313" key="2">
    <source>
        <dbReference type="EMBL" id="KAF7118416.1"/>
    </source>
</evidence>